<proteinExistence type="predicted"/>
<keyword evidence="2" id="KW-1185">Reference proteome</keyword>
<protein>
    <submittedName>
        <fullName evidence="1">Uncharacterized protein</fullName>
    </submittedName>
</protein>
<sequence length="158" mass="17337">MVVDGIDMATVEDVTEVPTEGVHVVLDRVRQHERDKKMKNLSGATEGVAMISLVQGHDVSSVLHRIVTRKGLGAGVHKAIWIDGHIGKGQGSFGSNGSKIWGEEFGVKDGSTPVDIQDADDMSWMEHSSEDEDRVFSLSRDYVHGHAMWHDIGYEGDQ</sequence>
<evidence type="ECO:0000313" key="2">
    <source>
        <dbReference type="Proteomes" id="UP001472677"/>
    </source>
</evidence>
<dbReference type="EMBL" id="JBBPBM010000007">
    <property type="protein sequence ID" value="KAK8574733.1"/>
    <property type="molecule type" value="Genomic_DNA"/>
</dbReference>
<gene>
    <name evidence="1" type="ORF">V6N12_062417</name>
</gene>
<accession>A0ABR2F8T2</accession>
<name>A0ABR2F8T2_9ROSI</name>
<reference evidence="1 2" key="1">
    <citation type="journal article" date="2024" name="G3 (Bethesda)">
        <title>Genome assembly of Hibiscus sabdariffa L. provides insights into metabolisms of medicinal natural products.</title>
        <authorList>
            <person name="Kim T."/>
        </authorList>
    </citation>
    <scope>NUCLEOTIDE SEQUENCE [LARGE SCALE GENOMIC DNA]</scope>
    <source>
        <strain evidence="1">TK-2024</strain>
        <tissue evidence="1">Old leaves</tissue>
    </source>
</reference>
<dbReference type="Proteomes" id="UP001472677">
    <property type="component" value="Unassembled WGS sequence"/>
</dbReference>
<evidence type="ECO:0000313" key="1">
    <source>
        <dbReference type="EMBL" id="KAK8574733.1"/>
    </source>
</evidence>
<comment type="caution">
    <text evidence="1">The sequence shown here is derived from an EMBL/GenBank/DDBJ whole genome shotgun (WGS) entry which is preliminary data.</text>
</comment>
<organism evidence="1 2">
    <name type="scientific">Hibiscus sabdariffa</name>
    <name type="common">roselle</name>
    <dbReference type="NCBI Taxonomy" id="183260"/>
    <lineage>
        <taxon>Eukaryota</taxon>
        <taxon>Viridiplantae</taxon>
        <taxon>Streptophyta</taxon>
        <taxon>Embryophyta</taxon>
        <taxon>Tracheophyta</taxon>
        <taxon>Spermatophyta</taxon>
        <taxon>Magnoliopsida</taxon>
        <taxon>eudicotyledons</taxon>
        <taxon>Gunneridae</taxon>
        <taxon>Pentapetalae</taxon>
        <taxon>rosids</taxon>
        <taxon>malvids</taxon>
        <taxon>Malvales</taxon>
        <taxon>Malvaceae</taxon>
        <taxon>Malvoideae</taxon>
        <taxon>Hibiscus</taxon>
    </lineage>
</organism>